<name>C5KNF4_PERM5</name>
<keyword evidence="4" id="KW-1185">Reference proteome</keyword>
<evidence type="ECO:0000313" key="3">
    <source>
        <dbReference type="EMBL" id="EER13969.1"/>
    </source>
</evidence>
<feature type="compositionally biased region" description="Basic and acidic residues" evidence="1">
    <location>
        <begin position="95"/>
        <end position="106"/>
    </location>
</feature>
<evidence type="ECO:0000259" key="2">
    <source>
        <dbReference type="PROSITE" id="PS50006"/>
    </source>
</evidence>
<proteinExistence type="predicted"/>
<dbReference type="EMBL" id="GG674604">
    <property type="protein sequence ID" value="EER13969.1"/>
    <property type="molecule type" value="Genomic_DNA"/>
</dbReference>
<dbReference type="Pfam" id="PF00498">
    <property type="entry name" value="FHA"/>
    <property type="match status" value="1"/>
</dbReference>
<feature type="compositionally biased region" description="Polar residues" evidence="1">
    <location>
        <begin position="112"/>
        <end position="132"/>
    </location>
</feature>
<dbReference type="Proteomes" id="UP000007800">
    <property type="component" value="Unassembled WGS sequence"/>
</dbReference>
<dbReference type="RefSeq" id="XP_002782174.1">
    <property type="nucleotide sequence ID" value="XM_002782128.1"/>
</dbReference>
<dbReference type="Gene3D" id="2.60.200.20">
    <property type="match status" value="1"/>
</dbReference>
<accession>C5KNF4</accession>
<dbReference type="SUPFAM" id="SSF49879">
    <property type="entry name" value="SMAD/FHA domain"/>
    <property type="match status" value="1"/>
</dbReference>
<feature type="domain" description="FHA" evidence="2">
    <location>
        <begin position="176"/>
        <end position="237"/>
    </location>
</feature>
<gene>
    <name evidence="3" type="ORF">Pmar_PMAR022502</name>
</gene>
<evidence type="ECO:0000256" key="1">
    <source>
        <dbReference type="SAM" id="MobiDB-lite"/>
    </source>
</evidence>
<evidence type="ECO:0000313" key="4">
    <source>
        <dbReference type="Proteomes" id="UP000007800"/>
    </source>
</evidence>
<dbReference type="InterPro" id="IPR000253">
    <property type="entry name" value="FHA_dom"/>
</dbReference>
<dbReference type="InterPro" id="IPR008984">
    <property type="entry name" value="SMAD_FHA_dom_sf"/>
</dbReference>
<sequence>MTHPTSIARHQPRSLQQLRHLSLPIVPTYDPESGQWKVIPYIVRSPDAKRPRIEGPETGDATEEDILPTPTEGSRSPTNAGDPVPEHGVQPAHMPIDDGITHEQRHAPMGKNSPQKTSTSATTGSDNTSDKMNAFSTSHIEEERQKAMMVHLVPLRGSDGRCPEIERILTRDKPDILIGRQRSGSGGNVVTCAHESCSKRHLMVSLKAKLLENQKPQLILTARDLSKSGSYINGRKMKRHSLVELGLGNVLHITNNTAGDDLDAEVGWRVADASTTIAYWSSNR</sequence>
<dbReference type="AlphaFoldDB" id="C5KNF4"/>
<feature type="region of interest" description="Disordered" evidence="1">
    <location>
        <begin position="48"/>
        <end position="132"/>
    </location>
</feature>
<dbReference type="GeneID" id="9059685"/>
<dbReference type="PROSITE" id="PS50006">
    <property type="entry name" value="FHA_DOMAIN"/>
    <property type="match status" value="1"/>
</dbReference>
<dbReference type="OMA" id="STTIAYW"/>
<organism evidence="4">
    <name type="scientific">Perkinsus marinus (strain ATCC 50983 / TXsc)</name>
    <dbReference type="NCBI Taxonomy" id="423536"/>
    <lineage>
        <taxon>Eukaryota</taxon>
        <taxon>Sar</taxon>
        <taxon>Alveolata</taxon>
        <taxon>Perkinsozoa</taxon>
        <taxon>Perkinsea</taxon>
        <taxon>Perkinsida</taxon>
        <taxon>Perkinsidae</taxon>
        <taxon>Perkinsus</taxon>
    </lineage>
</organism>
<protein>
    <recommendedName>
        <fullName evidence="2">FHA domain-containing protein</fullName>
    </recommendedName>
</protein>
<reference evidence="3 4" key="1">
    <citation type="submission" date="2008-07" db="EMBL/GenBank/DDBJ databases">
        <authorList>
            <person name="El-Sayed N."/>
            <person name="Caler E."/>
            <person name="Inman J."/>
            <person name="Amedeo P."/>
            <person name="Hass B."/>
            <person name="Wortman J."/>
        </authorList>
    </citation>
    <scope>NUCLEOTIDE SEQUENCE [LARGE SCALE GENOMIC DNA]</scope>
    <source>
        <strain evidence="4">ATCC 50983 / TXsc</strain>
    </source>
</reference>
<dbReference type="InParanoid" id="C5KNF4"/>